<keyword evidence="3" id="KW-1185">Reference proteome</keyword>
<protein>
    <recommendedName>
        <fullName evidence="4">Gem-associated protein 2</fullName>
    </recommendedName>
</protein>
<dbReference type="GO" id="GO:0000387">
    <property type="term" value="P:spliceosomal snRNP assembly"/>
    <property type="evidence" value="ECO:0007669"/>
    <property type="project" value="InterPro"/>
</dbReference>
<dbReference type="PANTHER" id="PTHR12794:SF0">
    <property type="entry name" value="GEM-ASSOCIATED PROTEIN 2"/>
    <property type="match status" value="1"/>
</dbReference>
<dbReference type="InterPro" id="IPR035426">
    <property type="entry name" value="Gemin2/Brr1"/>
</dbReference>
<accession>A0A2P6QUM0</accession>
<dbReference type="OMA" id="ASKHWED"/>
<dbReference type="Proteomes" id="UP000238479">
    <property type="component" value="Chromosome 4"/>
</dbReference>
<reference evidence="2 3" key="1">
    <citation type="journal article" date="2018" name="Nat. Genet.">
        <title>The Rosa genome provides new insights in the design of modern roses.</title>
        <authorList>
            <person name="Bendahmane M."/>
        </authorList>
    </citation>
    <scope>NUCLEOTIDE SEQUENCE [LARGE SCALE GENOMIC DNA]</scope>
    <source>
        <strain evidence="3">cv. Old Blush</strain>
    </source>
</reference>
<organism evidence="2 3">
    <name type="scientific">Rosa chinensis</name>
    <name type="common">China rose</name>
    <dbReference type="NCBI Taxonomy" id="74649"/>
    <lineage>
        <taxon>Eukaryota</taxon>
        <taxon>Viridiplantae</taxon>
        <taxon>Streptophyta</taxon>
        <taxon>Embryophyta</taxon>
        <taxon>Tracheophyta</taxon>
        <taxon>Spermatophyta</taxon>
        <taxon>Magnoliopsida</taxon>
        <taxon>eudicotyledons</taxon>
        <taxon>Gunneridae</taxon>
        <taxon>Pentapetalae</taxon>
        <taxon>rosids</taxon>
        <taxon>fabids</taxon>
        <taxon>Rosales</taxon>
        <taxon>Rosaceae</taxon>
        <taxon>Rosoideae</taxon>
        <taxon>Rosoideae incertae sedis</taxon>
        <taxon>Rosa</taxon>
    </lineage>
</organism>
<dbReference type="GO" id="GO:0005634">
    <property type="term" value="C:nucleus"/>
    <property type="evidence" value="ECO:0007669"/>
    <property type="project" value="TreeGrafter"/>
</dbReference>
<evidence type="ECO:0000313" key="2">
    <source>
        <dbReference type="EMBL" id="PRQ37876.1"/>
    </source>
</evidence>
<gene>
    <name evidence="2" type="ORF">RchiOBHm_Chr4g0407531</name>
</gene>
<sequence length="352" mass="39636">MAYLNELLLWMSTRKLKKKKEKLRLLWESLGNSVNNETQDVSLLDPVCSYNVTNEDGYPFPEKECSEDDDSDEEYASIQRPAFLVEGEPNFDSGSPEDGFEYLRRVRWEAAQIPKVRVAKVDRSKFNREQSDYMPKIPEIAKCPEQLLPLKQWEEAFLANFSDLRLDLSRFEGSGANTSQDSQSKVILHKNCSSHQPPVNIVFENFAHVKSTEIDCTENSDYQPLLLTAEGGSASPPVENFSTKASLDHSSRDSPLLSVIFRLDSVARVSMLRKRIKAAEDTSTLSRDDCLWLFALCAVVDTPLDADTSASVRSLLRKCAALRATKSTVDDELIMLNILATISGRYFGQSEN</sequence>
<evidence type="ECO:0000313" key="3">
    <source>
        <dbReference type="Proteomes" id="UP000238479"/>
    </source>
</evidence>
<proteinExistence type="inferred from homology"/>
<dbReference type="Gene3D" id="1.20.58.1070">
    <property type="match status" value="1"/>
</dbReference>
<comment type="caution">
    <text evidence="2">The sequence shown here is derived from an EMBL/GenBank/DDBJ whole genome shotgun (WGS) entry which is preliminary data.</text>
</comment>
<evidence type="ECO:0000256" key="1">
    <source>
        <dbReference type="ARBA" id="ARBA00025758"/>
    </source>
</evidence>
<dbReference type="EMBL" id="PDCK01000042">
    <property type="protein sequence ID" value="PRQ37876.1"/>
    <property type="molecule type" value="Genomic_DNA"/>
</dbReference>
<dbReference type="AlphaFoldDB" id="A0A2P6QUM0"/>
<comment type="similarity">
    <text evidence="1">Belongs to the gemin-2 family.</text>
</comment>
<dbReference type="PANTHER" id="PTHR12794">
    <property type="entry name" value="GEMIN2"/>
    <property type="match status" value="1"/>
</dbReference>
<dbReference type="GO" id="GO:0032797">
    <property type="term" value="C:SMN complex"/>
    <property type="evidence" value="ECO:0007669"/>
    <property type="project" value="TreeGrafter"/>
</dbReference>
<dbReference type="Pfam" id="PF04938">
    <property type="entry name" value="SIP1"/>
    <property type="match status" value="1"/>
</dbReference>
<evidence type="ECO:0008006" key="4">
    <source>
        <dbReference type="Google" id="ProtNLM"/>
    </source>
</evidence>
<dbReference type="STRING" id="74649.A0A2P6QUM0"/>
<name>A0A2P6QUM0_ROSCH</name>
<dbReference type="Gramene" id="PRQ37876">
    <property type="protein sequence ID" value="PRQ37876"/>
    <property type="gene ID" value="RchiOBHm_Chr4g0407531"/>
</dbReference>